<accession>A0A7J6MZW4</accession>
<evidence type="ECO:0000256" key="1">
    <source>
        <dbReference type="ARBA" id="ARBA00023017"/>
    </source>
</evidence>
<evidence type="ECO:0000256" key="7">
    <source>
        <dbReference type="SAM" id="Phobius"/>
    </source>
</evidence>
<feature type="domain" description="ER-bound oxygenase mpaB/mpaB'/Rubber oxygenase catalytic" evidence="8">
    <location>
        <begin position="807"/>
        <end position="920"/>
    </location>
</feature>
<keyword evidence="7" id="KW-0472">Membrane</keyword>
<dbReference type="InterPro" id="IPR018713">
    <property type="entry name" value="MPAB/Lcp_cat_dom"/>
</dbReference>
<feature type="domain" description="ER-bound oxygenase mpaB/mpaB'/Rubber oxygenase catalytic" evidence="8">
    <location>
        <begin position="333"/>
        <end position="461"/>
    </location>
</feature>
<evidence type="ECO:0000259" key="8">
    <source>
        <dbReference type="Pfam" id="PF09995"/>
    </source>
</evidence>
<comment type="similarity">
    <text evidence="4">Belongs to the inner dynein arm light chain family.</text>
</comment>
<dbReference type="OrthoDB" id="424964at2759"/>
<organism evidence="9 10">
    <name type="scientific">Perkinsus chesapeaki</name>
    <name type="common">Clam parasite</name>
    <name type="synonym">Perkinsus andrewsi</name>
    <dbReference type="NCBI Taxonomy" id="330153"/>
    <lineage>
        <taxon>Eukaryota</taxon>
        <taxon>Sar</taxon>
        <taxon>Alveolata</taxon>
        <taxon>Perkinsozoa</taxon>
        <taxon>Perkinsea</taxon>
        <taxon>Perkinsida</taxon>
        <taxon>Perkinsidae</taxon>
        <taxon>Perkinsus</taxon>
    </lineage>
</organism>
<keyword evidence="10" id="KW-1185">Reference proteome</keyword>
<comment type="caution">
    <text evidence="9">The sequence shown here is derived from an EMBL/GenBank/DDBJ whole genome shotgun (WGS) entry which is preliminary data.</text>
</comment>
<dbReference type="Pfam" id="PF10211">
    <property type="entry name" value="Ax_dynein_light"/>
    <property type="match status" value="2"/>
</dbReference>
<feature type="transmembrane region" description="Helical" evidence="7">
    <location>
        <begin position="1120"/>
        <end position="1146"/>
    </location>
</feature>
<dbReference type="InterPro" id="IPR019347">
    <property type="entry name" value="Axonemal_dynein_light_chain"/>
</dbReference>
<evidence type="ECO:0000256" key="6">
    <source>
        <dbReference type="SAM" id="MobiDB-lite"/>
    </source>
</evidence>
<dbReference type="GO" id="GO:0016491">
    <property type="term" value="F:oxidoreductase activity"/>
    <property type="evidence" value="ECO:0007669"/>
    <property type="project" value="InterPro"/>
</dbReference>
<protein>
    <recommendedName>
        <fullName evidence="8">ER-bound oxygenase mpaB/mpaB'/Rubber oxygenase catalytic domain-containing protein</fullName>
    </recommendedName>
</protein>
<evidence type="ECO:0000256" key="3">
    <source>
        <dbReference type="ARBA" id="ARBA00023175"/>
    </source>
</evidence>
<dbReference type="Pfam" id="PF09995">
    <property type="entry name" value="MPAB_Lcp_cat"/>
    <property type="match status" value="2"/>
</dbReference>
<dbReference type="GO" id="GO:0005930">
    <property type="term" value="C:axoneme"/>
    <property type="evidence" value="ECO:0007669"/>
    <property type="project" value="TreeGrafter"/>
</dbReference>
<gene>
    <name evidence="9" type="ORF">FOL47_003010</name>
</gene>
<dbReference type="Proteomes" id="UP000591131">
    <property type="component" value="Unassembled WGS sequence"/>
</dbReference>
<evidence type="ECO:0000313" key="10">
    <source>
        <dbReference type="Proteomes" id="UP000591131"/>
    </source>
</evidence>
<dbReference type="GO" id="GO:0045504">
    <property type="term" value="F:dynein heavy chain binding"/>
    <property type="evidence" value="ECO:0007669"/>
    <property type="project" value="TreeGrafter"/>
</dbReference>
<feature type="coiled-coil region" evidence="5">
    <location>
        <begin position="168"/>
        <end position="226"/>
    </location>
</feature>
<keyword evidence="1" id="KW-0243">Dynein</keyword>
<reference evidence="9 10" key="1">
    <citation type="submission" date="2020-04" db="EMBL/GenBank/DDBJ databases">
        <title>Perkinsus chesapeaki whole genome sequence.</title>
        <authorList>
            <person name="Bogema D.R."/>
        </authorList>
    </citation>
    <scope>NUCLEOTIDE SEQUENCE [LARGE SCALE GENOMIC DNA]</scope>
    <source>
        <strain evidence="9">ATCC PRA-425</strain>
    </source>
</reference>
<evidence type="ECO:0000313" key="9">
    <source>
        <dbReference type="EMBL" id="KAF4677168.1"/>
    </source>
</evidence>
<evidence type="ECO:0000256" key="2">
    <source>
        <dbReference type="ARBA" id="ARBA00023054"/>
    </source>
</evidence>
<dbReference type="GO" id="GO:0030286">
    <property type="term" value="C:dynein complex"/>
    <property type="evidence" value="ECO:0007669"/>
    <property type="project" value="UniProtKB-KW"/>
</dbReference>
<name>A0A7J6MZW4_PERCH</name>
<keyword evidence="7" id="KW-1133">Transmembrane helix</keyword>
<sequence>MATAVLPRECPRESLVRYDPPQDVGEAPEPPVNPEEDELDFLGIEGTDPDRAIAEAIAAQLTEKAELPPMDSKPTTEDVLHILLPPREWADRGRHIIQHVNNQPATRLDVIQLQEALDERLMERQARETGICPVREELYGQCFDELIRQVTLDCPERGLLLLRIRNEIRMTIAAYQTLSSQLNELREKKRTLKAKLSELERRFEAIERRETERNNIEERKRKEEIDFLRHQGQHLETFLKGLEKSFAMTCPFYGSNYALPFMPPERCQAIRDLAKAHDIPDDGGFSLRDLDTVTLAKVARGVVSPKITKPDDLPSWVNPDGVRRGQNVFNERGRALLLATMVSLMLGSADVLLYSPDAYCKSSRQTCRRFRDTAAHITSWCLPENDLFDPGSTARKSLLQVRAMHLVARRRDLAIVLLAFSGMAVYYIRNDVGCDDLSDDEIDAYIHLRRYIGWLLGIADDYNPCSSVKRCSDCLADLYLVLNLDAYVNHDSGGSGEVLYNVVLTAFSTYGLGMGAIVTRGIPCIGCTKVAFAHPKMIPSGAHYLEVYLLTGLFSRVTAGGVDVLRNRFRRLGKDTARRPSWYVDVLDTFLLGKGLIVEYLTFPLLKFLIGSGPPMILNNDEPVRLKAYDLWRQNSDNLVLCNRSRFLPDIPLPSPMRVIEVFFVLDLFVVLSLAALSVSVIVSLLKADSCSRTLLKLCVGMAYCPCSDYALPRLPEGMCPALKRIMEGHTVPDKGSTKVGRTSMVDDSLPKWLDKTLILHGQEVFGMRPPAFLYAMLINLVNGARISRFADVLIHSPNGYANDLLTTCRRYKDTVGHVAQWMTPASDLFDPNSDARKSLRRVRVMHNVARNHINKLGRCDVGVPVSQFDMALALLAFSGMAVDIVKNDLRCRNLTPYDIQAYIHLCRFIGYLLGLEDEFNPCNSVEECSELVADLYLMLSLDSYNHSKGPSSGSGYQLFNVLLNSFGYHLMGLGPILTQALLAVPETKSGFRHPLSAPIKVYRIEMMIMKGFGETVIDHGGPKYIERARNFGIDNAANPSIFSQVADRLMAIRSALVQNLLMPIFILLFRGLGRISTEPDEERRLAAHEKWRRNFHKLILTSTDEIFESRSPLSARTAFLIFFFSDIAMCISTLVALTGSVYYLLISAV</sequence>
<dbReference type="EMBL" id="JAAPAO010000019">
    <property type="protein sequence ID" value="KAF4677168.1"/>
    <property type="molecule type" value="Genomic_DNA"/>
</dbReference>
<proteinExistence type="inferred from homology"/>
<keyword evidence="2 5" id="KW-0175">Coiled coil</keyword>
<evidence type="ECO:0000256" key="5">
    <source>
        <dbReference type="SAM" id="Coils"/>
    </source>
</evidence>
<dbReference type="PANTHER" id="PTHR13183">
    <property type="entry name" value="AXONEMAL INNER ARM DYNEIN LIGHT CHAIN 28"/>
    <property type="match status" value="1"/>
</dbReference>
<keyword evidence="3" id="KW-0505">Motor protein</keyword>
<feature type="region of interest" description="Disordered" evidence="6">
    <location>
        <begin position="1"/>
        <end position="36"/>
    </location>
</feature>
<dbReference type="PANTHER" id="PTHR13183:SF0">
    <property type="entry name" value="AXONEMAL DYNEIN LIGHT INTERMEDIATE POLYPEPTIDE 1"/>
    <property type="match status" value="1"/>
</dbReference>
<evidence type="ECO:0000256" key="4">
    <source>
        <dbReference type="ARBA" id="ARBA00038114"/>
    </source>
</evidence>
<keyword evidence="7" id="KW-0812">Transmembrane</keyword>
<dbReference type="AlphaFoldDB" id="A0A7J6MZW4"/>